<evidence type="ECO:0000256" key="2">
    <source>
        <dbReference type="ARBA" id="ARBA00022517"/>
    </source>
</evidence>
<evidence type="ECO:0000259" key="6">
    <source>
        <dbReference type="Pfam" id="PF01782"/>
    </source>
</evidence>
<reference evidence="8 9" key="1">
    <citation type="submission" date="2016-10" db="EMBL/GenBank/DDBJ databases">
        <authorList>
            <person name="de Groot N.N."/>
        </authorList>
    </citation>
    <scope>NUCLEOTIDE SEQUENCE [LARGE SCALE GENOMIC DNA]</scope>
    <source>
        <strain evidence="8 9">DSM 15269</strain>
    </source>
</reference>
<dbReference type="EMBL" id="FNIN01000006">
    <property type="protein sequence ID" value="SDN74521.1"/>
    <property type="molecule type" value="Genomic_DNA"/>
</dbReference>
<dbReference type="RefSeq" id="WP_092065278.1">
    <property type="nucleotide sequence ID" value="NZ_FNIN01000006.1"/>
</dbReference>
<dbReference type="SUPFAM" id="SSF50447">
    <property type="entry name" value="Translation proteins"/>
    <property type="match status" value="1"/>
</dbReference>
<comment type="subunit">
    <text evidence="5">Binds ribosomal protein uS19.</text>
</comment>
<dbReference type="Gene3D" id="2.40.30.60">
    <property type="entry name" value="RimM"/>
    <property type="match status" value="1"/>
</dbReference>
<feature type="domain" description="PRC-barrel" evidence="7">
    <location>
        <begin position="96"/>
        <end position="168"/>
    </location>
</feature>
<dbReference type="STRING" id="206665.SAMN04488516_10633"/>
<feature type="domain" description="RimM N-terminal" evidence="6">
    <location>
        <begin position="8"/>
        <end position="89"/>
    </location>
</feature>
<dbReference type="GO" id="GO:0042274">
    <property type="term" value="P:ribosomal small subunit biogenesis"/>
    <property type="evidence" value="ECO:0007669"/>
    <property type="project" value="UniProtKB-UniRule"/>
</dbReference>
<dbReference type="InterPro" id="IPR002676">
    <property type="entry name" value="RimM_N"/>
</dbReference>
<dbReference type="AlphaFoldDB" id="A0A1H0DWY1"/>
<dbReference type="InterPro" id="IPR011961">
    <property type="entry name" value="RimM"/>
</dbReference>
<keyword evidence="1 5" id="KW-0963">Cytoplasm</keyword>
<protein>
    <recommendedName>
        <fullName evidence="5">Ribosome maturation factor RimM</fullName>
    </recommendedName>
</protein>
<comment type="function">
    <text evidence="5">An accessory protein needed during the final step in the assembly of 30S ribosomal subunit, possibly for assembly of the head region. Essential for efficient processing of 16S rRNA. May be needed both before and after RbfA during the maturation of 16S rRNA. It has affinity for free ribosomal 30S subunits but not for 70S ribosomes.</text>
</comment>
<dbReference type="Pfam" id="PF05239">
    <property type="entry name" value="PRC"/>
    <property type="match status" value="1"/>
</dbReference>
<comment type="similarity">
    <text evidence="5">Belongs to the RimM family.</text>
</comment>
<dbReference type="GO" id="GO:0005840">
    <property type="term" value="C:ribosome"/>
    <property type="evidence" value="ECO:0007669"/>
    <property type="project" value="InterPro"/>
</dbReference>
<evidence type="ECO:0000256" key="3">
    <source>
        <dbReference type="ARBA" id="ARBA00022552"/>
    </source>
</evidence>
<name>A0A1H0DWY1_9BACT</name>
<dbReference type="InterPro" id="IPR027275">
    <property type="entry name" value="PRC-brl_dom"/>
</dbReference>
<dbReference type="Proteomes" id="UP000199602">
    <property type="component" value="Unassembled WGS sequence"/>
</dbReference>
<keyword evidence="3 5" id="KW-0698">rRNA processing</keyword>
<dbReference type="GO" id="GO:0043022">
    <property type="term" value="F:ribosome binding"/>
    <property type="evidence" value="ECO:0007669"/>
    <property type="project" value="InterPro"/>
</dbReference>
<dbReference type="NCBIfam" id="TIGR02273">
    <property type="entry name" value="16S_RimM"/>
    <property type="match status" value="1"/>
</dbReference>
<evidence type="ECO:0000259" key="7">
    <source>
        <dbReference type="Pfam" id="PF05239"/>
    </source>
</evidence>
<evidence type="ECO:0000313" key="9">
    <source>
        <dbReference type="Proteomes" id="UP000199602"/>
    </source>
</evidence>
<dbReference type="InterPro" id="IPR036976">
    <property type="entry name" value="RimM_N_sf"/>
</dbReference>
<dbReference type="PANTHER" id="PTHR33692">
    <property type="entry name" value="RIBOSOME MATURATION FACTOR RIMM"/>
    <property type="match status" value="1"/>
</dbReference>
<keyword evidence="9" id="KW-1185">Reference proteome</keyword>
<accession>A0A1H0DWY1</accession>
<dbReference type="Pfam" id="PF01782">
    <property type="entry name" value="RimM"/>
    <property type="match status" value="1"/>
</dbReference>
<dbReference type="GO" id="GO:0006364">
    <property type="term" value="P:rRNA processing"/>
    <property type="evidence" value="ECO:0007669"/>
    <property type="project" value="UniProtKB-UniRule"/>
</dbReference>
<dbReference type="InterPro" id="IPR009000">
    <property type="entry name" value="Transl_B-barrel_sf"/>
</dbReference>
<evidence type="ECO:0000313" key="8">
    <source>
        <dbReference type="EMBL" id="SDN74521.1"/>
    </source>
</evidence>
<proteinExistence type="inferred from homology"/>
<dbReference type="InterPro" id="IPR011033">
    <property type="entry name" value="PRC_barrel-like_sf"/>
</dbReference>
<sequence length="176" mass="20518">MASNLVLCGRVVKPHGLKGELSIELFAHSPFFLDNFEYIYLKLGFKRPVAFKIISWRPHQKRILLTVENILDRTEAEKWRGAEIYFPEDKFPSKEEGEYYLYELIGWRVYLDEGSYLGEIKDIKLIGDSEIWEIETLDGQEVLFPATEDFIIDMIGEKKKAIIAPPEGLLEIYLQK</sequence>
<evidence type="ECO:0000256" key="4">
    <source>
        <dbReference type="ARBA" id="ARBA00023186"/>
    </source>
</evidence>
<keyword evidence="2 5" id="KW-0690">Ribosome biogenesis</keyword>
<comment type="subcellular location">
    <subcellularLocation>
        <location evidence="5">Cytoplasm</location>
    </subcellularLocation>
</comment>
<dbReference type="SUPFAM" id="SSF50346">
    <property type="entry name" value="PRC-barrel domain"/>
    <property type="match status" value="1"/>
</dbReference>
<dbReference type="HAMAP" id="MF_00014">
    <property type="entry name" value="Ribosome_mat_RimM"/>
    <property type="match status" value="1"/>
</dbReference>
<comment type="domain">
    <text evidence="5">The PRC barrel domain binds ribosomal protein uS19.</text>
</comment>
<evidence type="ECO:0000256" key="1">
    <source>
        <dbReference type="ARBA" id="ARBA00022490"/>
    </source>
</evidence>
<dbReference type="OrthoDB" id="5381335at2"/>
<evidence type="ECO:0000256" key="5">
    <source>
        <dbReference type="HAMAP-Rule" id="MF_00014"/>
    </source>
</evidence>
<organism evidence="8 9">
    <name type="scientific">Desulfonauticus submarinus</name>
    <dbReference type="NCBI Taxonomy" id="206665"/>
    <lineage>
        <taxon>Bacteria</taxon>
        <taxon>Pseudomonadati</taxon>
        <taxon>Thermodesulfobacteriota</taxon>
        <taxon>Desulfovibrionia</taxon>
        <taxon>Desulfovibrionales</taxon>
        <taxon>Desulfonauticaceae</taxon>
        <taxon>Desulfonauticus</taxon>
    </lineage>
</organism>
<keyword evidence="4 5" id="KW-0143">Chaperone</keyword>
<dbReference type="PANTHER" id="PTHR33692:SF1">
    <property type="entry name" value="RIBOSOME MATURATION FACTOR RIMM"/>
    <property type="match status" value="1"/>
</dbReference>
<gene>
    <name evidence="5" type="primary">rimM</name>
    <name evidence="8" type="ORF">SAMN04488516_10633</name>
</gene>
<dbReference type="Gene3D" id="2.30.30.240">
    <property type="entry name" value="PRC-barrel domain"/>
    <property type="match status" value="1"/>
</dbReference>
<dbReference type="GO" id="GO:0005737">
    <property type="term" value="C:cytoplasm"/>
    <property type="evidence" value="ECO:0007669"/>
    <property type="project" value="UniProtKB-SubCell"/>
</dbReference>